<comment type="subcellular location">
    <subcellularLocation>
        <location evidence="1">Membrane</location>
    </subcellularLocation>
</comment>
<accession>A0A2W5END4</accession>
<sequence length="412" mass="47703">MPHNGTVQQRKKSSKKRNFQEKNIHYSNNIYINESLYMKNLLEERNWRIPNWPVWLNNLLVVFIIATISIGIGWAIVVILRKIIKRTAGKKGRFILYHNILSHWTCPVAVLIPLLISFSLINNLTISDVIQTKINKIYSVAFTITTAWLLISAVYIIEAQLLSFLNLKKDDNLKERKAITQLQFVKRILIGIIALLTISVILINFDSLRQLGDTLLKSVGIGSLIIGFAAQKSLANLLAGFQIAFTQPLRIDDVLIVEGEWGRVEEITLTYVVLKIWDERRLILPIQYFIEKPFQNWTRSSSDILGTVFLYTDFAMPIEPIREEFKRLLQTSAYWDERVNVVHVTDLSKGQKEIRLLMSANTSSHCFELRAFVRENIIAFISEHYPNQLIRTRIEMLQSQKEDPMENMEPSF</sequence>
<dbReference type="EMBL" id="QFOI01000258">
    <property type="protein sequence ID" value="PZP45565.1"/>
    <property type="molecule type" value="Genomic_DNA"/>
</dbReference>
<dbReference type="SUPFAM" id="SSF50182">
    <property type="entry name" value="Sm-like ribonucleoproteins"/>
    <property type="match status" value="1"/>
</dbReference>
<dbReference type="InterPro" id="IPR023408">
    <property type="entry name" value="MscS_beta-dom_sf"/>
</dbReference>
<evidence type="ECO:0000256" key="5">
    <source>
        <dbReference type="SAM" id="Phobius"/>
    </source>
</evidence>
<feature type="transmembrane region" description="Helical" evidence="5">
    <location>
        <begin position="141"/>
        <end position="167"/>
    </location>
</feature>
<evidence type="ECO:0000256" key="2">
    <source>
        <dbReference type="ARBA" id="ARBA00022692"/>
    </source>
</evidence>
<evidence type="ECO:0000256" key="1">
    <source>
        <dbReference type="ARBA" id="ARBA00004370"/>
    </source>
</evidence>
<dbReference type="PANTHER" id="PTHR30566">
    <property type="entry name" value="YNAI-RELATED MECHANOSENSITIVE ION CHANNEL"/>
    <property type="match status" value="1"/>
</dbReference>
<dbReference type="PANTHER" id="PTHR30566:SF25">
    <property type="entry name" value="INNER MEMBRANE PROTEIN"/>
    <property type="match status" value="1"/>
</dbReference>
<evidence type="ECO:0000259" key="6">
    <source>
        <dbReference type="Pfam" id="PF00924"/>
    </source>
</evidence>
<dbReference type="Gene3D" id="2.30.30.60">
    <property type="match status" value="1"/>
</dbReference>
<feature type="transmembrane region" description="Helical" evidence="5">
    <location>
        <begin position="188"/>
        <end position="205"/>
    </location>
</feature>
<dbReference type="GO" id="GO:0008381">
    <property type="term" value="F:mechanosensitive monoatomic ion channel activity"/>
    <property type="evidence" value="ECO:0007669"/>
    <property type="project" value="UniProtKB-ARBA"/>
</dbReference>
<evidence type="ECO:0000313" key="8">
    <source>
        <dbReference type="Proteomes" id="UP000249645"/>
    </source>
</evidence>
<gene>
    <name evidence="7" type="ORF">DI598_13110</name>
</gene>
<proteinExistence type="predicted"/>
<feature type="domain" description="Mechanosensitive ion channel MscS" evidence="6">
    <location>
        <begin position="233"/>
        <end position="299"/>
    </location>
</feature>
<dbReference type="InterPro" id="IPR006685">
    <property type="entry name" value="MscS_channel_2nd"/>
</dbReference>
<dbReference type="GO" id="GO:0016020">
    <property type="term" value="C:membrane"/>
    <property type="evidence" value="ECO:0007669"/>
    <property type="project" value="UniProtKB-SubCell"/>
</dbReference>
<dbReference type="InterPro" id="IPR010920">
    <property type="entry name" value="LSM_dom_sf"/>
</dbReference>
<feature type="transmembrane region" description="Helical" evidence="5">
    <location>
        <begin position="55"/>
        <end position="80"/>
    </location>
</feature>
<keyword evidence="2 5" id="KW-0812">Transmembrane</keyword>
<feature type="transmembrane region" description="Helical" evidence="5">
    <location>
        <begin position="101"/>
        <end position="121"/>
    </location>
</feature>
<name>A0A2W5END4_9SPHI</name>
<reference evidence="7 8" key="1">
    <citation type="submission" date="2017-11" db="EMBL/GenBank/DDBJ databases">
        <title>Infants hospitalized years apart are colonized by the same room-sourced microbial strains.</title>
        <authorList>
            <person name="Brooks B."/>
            <person name="Olm M.R."/>
            <person name="Firek B.A."/>
            <person name="Baker R."/>
            <person name="Thomas B.C."/>
            <person name="Morowitz M.J."/>
            <person name="Banfield J.F."/>
        </authorList>
    </citation>
    <scope>NUCLEOTIDE SEQUENCE [LARGE SCALE GENOMIC DNA]</scope>
    <source>
        <strain evidence="7">S2_009_000_R2_76</strain>
    </source>
</reference>
<keyword evidence="3 5" id="KW-1133">Transmembrane helix</keyword>
<evidence type="ECO:0000313" key="7">
    <source>
        <dbReference type="EMBL" id="PZP45565.1"/>
    </source>
</evidence>
<dbReference type="Proteomes" id="UP000249645">
    <property type="component" value="Unassembled WGS sequence"/>
</dbReference>
<dbReference type="AlphaFoldDB" id="A0A2W5END4"/>
<organism evidence="7 8">
    <name type="scientific">Pseudopedobacter saltans</name>
    <dbReference type="NCBI Taxonomy" id="151895"/>
    <lineage>
        <taxon>Bacteria</taxon>
        <taxon>Pseudomonadati</taxon>
        <taxon>Bacteroidota</taxon>
        <taxon>Sphingobacteriia</taxon>
        <taxon>Sphingobacteriales</taxon>
        <taxon>Sphingobacteriaceae</taxon>
        <taxon>Pseudopedobacter</taxon>
    </lineage>
</organism>
<evidence type="ECO:0000256" key="4">
    <source>
        <dbReference type="ARBA" id="ARBA00023136"/>
    </source>
</evidence>
<protein>
    <submittedName>
        <fullName evidence="7">Mechanosensitive ion channel protein MscS</fullName>
    </submittedName>
</protein>
<comment type="caution">
    <text evidence="7">The sequence shown here is derived from an EMBL/GenBank/DDBJ whole genome shotgun (WGS) entry which is preliminary data.</text>
</comment>
<dbReference type="Gene3D" id="1.10.287.1260">
    <property type="match status" value="1"/>
</dbReference>
<evidence type="ECO:0000256" key="3">
    <source>
        <dbReference type="ARBA" id="ARBA00022989"/>
    </source>
</evidence>
<dbReference type="Pfam" id="PF00924">
    <property type="entry name" value="MS_channel_2nd"/>
    <property type="match status" value="1"/>
</dbReference>
<keyword evidence="4 5" id="KW-0472">Membrane</keyword>